<reference evidence="4" key="2">
    <citation type="submission" date="2023-11" db="UniProtKB">
        <authorList>
            <consortium name="WormBaseParasite"/>
        </authorList>
    </citation>
    <scope>IDENTIFICATION</scope>
</reference>
<dbReference type="InterPro" id="IPR050606">
    <property type="entry name" value="Calponin-like"/>
</dbReference>
<evidence type="ECO:0000256" key="1">
    <source>
        <dbReference type="ARBA" id="ARBA00009631"/>
    </source>
</evidence>
<dbReference type="SUPFAM" id="SSF47576">
    <property type="entry name" value="Calponin-homology domain, CH-domain"/>
    <property type="match status" value="1"/>
</dbReference>
<evidence type="ECO:0000259" key="2">
    <source>
        <dbReference type="PROSITE" id="PS50021"/>
    </source>
</evidence>
<dbReference type="InterPro" id="IPR000557">
    <property type="entry name" value="Calponin_repeat"/>
</dbReference>
<dbReference type="InterPro" id="IPR001715">
    <property type="entry name" value="CH_dom"/>
</dbReference>
<keyword evidence="3" id="KW-1185">Reference proteome</keyword>
<dbReference type="Gene3D" id="1.10.418.10">
    <property type="entry name" value="Calponin-like domain"/>
    <property type="match status" value="1"/>
</dbReference>
<dbReference type="GO" id="GO:0007015">
    <property type="term" value="P:actin filament organization"/>
    <property type="evidence" value="ECO:0007669"/>
    <property type="project" value="TreeGrafter"/>
</dbReference>
<dbReference type="PANTHER" id="PTHR47385:SF14">
    <property type="entry name" value="TRANSGELIN"/>
    <property type="match status" value="1"/>
</dbReference>
<reference evidence="3" key="1">
    <citation type="submission" date="2022-06" db="EMBL/GenBank/DDBJ databases">
        <authorList>
            <person name="Berger JAMES D."/>
            <person name="Berger JAMES D."/>
        </authorList>
    </citation>
    <scope>NUCLEOTIDE SEQUENCE [LARGE SCALE GENOMIC DNA]</scope>
</reference>
<dbReference type="Proteomes" id="UP000050795">
    <property type="component" value="Unassembled WGS sequence"/>
</dbReference>
<dbReference type="InterPro" id="IPR036872">
    <property type="entry name" value="CH_dom_sf"/>
</dbReference>
<dbReference type="PROSITE" id="PS51122">
    <property type="entry name" value="CALPONIN_2"/>
    <property type="match status" value="1"/>
</dbReference>
<dbReference type="SMART" id="SM00033">
    <property type="entry name" value="CH"/>
    <property type="match status" value="1"/>
</dbReference>
<dbReference type="WBParaSite" id="TREG1_8510.1">
    <property type="protein sequence ID" value="TREG1_8510.1"/>
    <property type="gene ID" value="TREG1_8510"/>
</dbReference>
<dbReference type="Pfam" id="PF00307">
    <property type="entry name" value="CH"/>
    <property type="match status" value="1"/>
</dbReference>
<dbReference type="PROSITE" id="PS50021">
    <property type="entry name" value="CH"/>
    <property type="match status" value="1"/>
</dbReference>
<name>A0AA85KKU7_TRIRE</name>
<dbReference type="GO" id="GO:0051015">
    <property type="term" value="F:actin filament binding"/>
    <property type="evidence" value="ECO:0007669"/>
    <property type="project" value="TreeGrafter"/>
</dbReference>
<evidence type="ECO:0000313" key="4">
    <source>
        <dbReference type="WBParaSite" id="TREG1_8510.1"/>
    </source>
</evidence>
<comment type="similarity">
    <text evidence="1">Belongs to the calponin family.</text>
</comment>
<dbReference type="GO" id="GO:0015629">
    <property type="term" value="C:actin cytoskeleton"/>
    <property type="evidence" value="ECO:0007669"/>
    <property type="project" value="TreeGrafter"/>
</dbReference>
<dbReference type="PANTHER" id="PTHR47385">
    <property type="entry name" value="CALPONIN"/>
    <property type="match status" value="1"/>
</dbReference>
<dbReference type="AlphaFoldDB" id="A0AA85KKU7"/>
<protein>
    <submittedName>
        <fullName evidence="4">Transgelin</fullName>
    </submittedName>
</protein>
<sequence>MTCDYRAAKSGFALDVQQKLAEKFDGKEAAKTLRWIRLLTPPDVKPPGPMSEAVEKIPKNIDDVTMDEYFEYLYNGLTLGYLMACLDPNFASKVNSSRTWQVAEKTIFETPRQRERIGVFLQFAADLGVNSASRFQTDQLYEKTNLPQVVVCLSQLGIEAQAKPGFRGPSDFWVHKHKENKRAFTEEQLRSGETVIGLQAGYTGGATASGVNFGGRRHITDTF</sequence>
<evidence type="ECO:0000313" key="3">
    <source>
        <dbReference type="Proteomes" id="UP000050795"/>
    </source>
</evidence>
<organism evidence="3 4">
    <name type="scientific">Trichobilharzia regenti</name>
    <name type="common">Nasal bird schistosome</name>
    <dbReference type="NCBI Taxonomy" id="157069"/>
    <lineage>
        <taxon>Eukaryota</taxon>
        <taxon>Metazoa</taxon>
        <taxon>Spiralia</taxon>
        <taxon>Lophotrochozoa</taxon>
        <taxon>Platyhelminthes</taxon>
        <taxon>Trematoda</taxon>
        <taxon>Digenea</taxon>
        <taxon>Strigeidida</taxon>
        <taxon>Schistosomatoidea</taxon>
        <taxon>Schistosomatidae</taxon>
        <taxon>Trichobilharzia</taxon>
    </lineage>
</organism>
<proteinExistence type="inferred from homology"/>
<accession>A0AA85KKU7</accession>
<feature type="domain" description="Calponin-homology (CH)" evidence="2">
    <location>
        <begin position="26"/>
        <end position="161"/>
    </location>
</feature>